<reference evidence="2 3" key="1">
    <citation type="submission" date="2020-03" db="EMBL/GenBank/DDBJ databases">
        <title>Soil Listeria distribution.</title>
        <authorList>
            <person name="Liao J."/>
            <person name="Wiedmann M."/>
        </authorList>
    </citation>
    <scope>NUCLEOTIDE SEQUENCE [LARGE SCALE GENOMIC DNA]</scope>
    <source>
        <strain evidence="2 3">FSL L7-0039</strain>
    </source>
</reference>
<keyword evidence="1" id="KW-0472">Membrane</keyword>
<keyword evidence="1" id="KW-1133">Transmembrane helix</keyword>
<name>A0A7X0ZRT2_9LIST</name>
<sequence length="207" mass="23834">MRKVVMRLGQNIIKSVLYLSSFLPLFILLLIQNLQILDEKNKFMGLKAFFYQFHSDGYLSPAFIFWSVVAMFIILSILGILAFFKLYVKSVGVSSKVVGDTFRRADTLGYIVTYIVPLMSMDITSFRSLLLNFLLFFIIGVFYIKNNQFFMNPILNLSGYNILESDTGTVYITKLSPRKVKEKANEGEKIISINIVEDIYIIKEIKK</sequence>
<feature type="transmembrane region" description="Helical" evidence="1">
    <location>
        <begin position="63"/>
        <end position="84"/>
    </location>
</feature>
<dbReference type="AlphaFoldDB" id="A0A7X0ZRT2"/>
<protein>
    <submittedName>
        <fullName evidence="2">Uncharacterized protein</fullName>
    </submittedName>
</protein>
<organism evidence="2 3">
    <name type="scientific">Listeria booriae</name>
    <dbReference type="NCBI Taxonomy" id="1552123"/>
    <lineage>
        <taxon>Bacteria</taxon>
        <taxon>Bacillati</taxon>
        <taxon>Bacillota</taxon>
        <taxon>Bacilli</taxon>
        <taxon>Bacillales</taxon>
        <taxon>Listeriaceae</taxon>
        <taxon>Listeria</taxon>
    </lineage>
</organism>
<evidence type="ECO:0000313" key="3">
    <source>
        <dbReference type="Proteomes" id="UP000565628"/>
    </source>
</evidence>
<dbReference type="Proteomes" id="UP000565628">
    <property type="component" value="Unassembled WGS sequence"/>
</dbReference>
<keyword evidence="1" id="KW-0812">Transmembrane</keyword>
<proteinExistence type="predicted"/>
<evidence type="ECO:0000256" key="1">
    <source>
        <dbReference type="SAM" id="Phobius"/>
    </source>
</evidence>
<gene>
    <name evidence="2" type="ORF">HCJ81_00385</name>
</gene>
<dbReference type="RefSeq" id="WP_185523563.1">
    <property type="nucleotide sequence ID" value="NZ_JAARYI010000002.1"/>
</dbReference>
<accession>A0A7X0ZRT2</accession>
<feature type="transmembrane region" description="Helical" evidence="1">
    <location>
        <begin position="126"/>
        <end position="144"/>
    </location>
</feature>
<feature type="transmembrane region" description="Helical" evidence="1">
    <location>
        <begin position="12"/>
        <end position="31"/>
    </location>
</feature>
<dbReference type="EMBL" id="JAASWV010000001">
    <property type="protein sequence ID" value="MBC2309316.1"/>
    <property type="molecule type" value="Genomic_DNA"/>
</dbReference>
<comment type="caution">
    <text evidence="2">The sequence shown here is derived from an EMBL/GenBank/DDBJ whole genome shotgun (WGS) entry which is preliminary data.</text>
</comment>
<evidence type="ECO:0000313" key="2">
    <source>
        <dbReference type="EMBL" id="MBC2309316.1"/>
    </source>
</evidence>